<reference evidence="1 2" key="1">
    <citation type="journal article" date="2016" name="Mol. Biol. Evol.">
        <title>Comparative Genomics of Early-Diverging Mushroom-Forming Fungi Provides Insights into the Origins of Lignocellulose Decay Capabilities.</title>
        <authorList>
            <person name="Nagy L.G."/>
            <person name="Riley R."/>
            <person name="Tritt A."/>
            <person name="Adam C."/>
            <person name="Daum C."/>
            <person name="Floudas D."/>
            <person name="Sun H."/>
            <person name="Yadav J.S."/>
            <person name="Pangilinan J."/>
            <person name="Larsson K.H."/>
            <person name="Matsuura K."/>
            <person name="Barry K."/>
            <person name="Labutti K."/>
            <person name="Kuo R."/>
            <person name="Ohm R.A."/>
            <person name="Bhattacharya S.S."/>
            <person name="Shirouzu T."/>
            <person name="Yoshinaga Y."/>
            <person name="Martin F.M."/>
            <person name="Grigoriev I.V."/>
            <person name="Hibbett D.S."/>
        </authorList>
    </citation>
    <scope>NUCLEOTIDE SEQUENCE [LARGE SCALE GENOMIC DNA]</scope>
    <source>
        <strain evidence="1 2">HHB9708</strain>
    </source>
</reference>
<gene>
    <name evidence="1" type="ORF">SISNIDRAFT_490158</name>
</gene>
<proteinExistence type="predicted"/>
<dbReference type="AlphaFoldDB" id="A0A164P4J8"/>
<organism evidence="1 2">
    <name type="scientific">Sistotremastrum niveocremeum HHB9708</name>
    <dbReference type="NCBI Taxonomy" id="1314777"/>
    <lineage>
        <taxon>Eukaryota</taxon>
        <taxon>Fungi</taxon>
        <taxon>Dikarya</taxon>
        <taxon>Basidiomycota</taxon>
        <taxon>Agaricomycotina</taxon>
        <taxon>Agaricomycetes</taxon>
        <taxon>Sistotremastrales</taxon>
        <taxon>Sistotremastraceae</taxon>
        <taxon>Sertulicium</taxon>
        <taxon>Sertulicium niveocremeum</taxon>
    </lineage>
</organism>
<sequence>MSVSIAIAPLSRSLDMFGPPDPTSAYSLSGHVSLSITSTLSLFDEPRPTRLLLESLELTFEGQSELLSAATGYTAVRLCSVSRELVSEGPLEISNEGHEHLKHGSQWDIVFDLPIPGWLPASCQFGEGCDALESGTQYFLYATARFREIPDGCHTFLSNICDMFRPKHGRMNASRCPIILTRYYTPSYSSSEHGRIPYFPRATYAVKTSIPRRSDPAAQCIPEHLMAAIEVLGETPQRISITDIEFPLSIRVRSSHGLEETERAALKVESFSLNVLQNEEYRSSVCPEYRTYNPLPPLSQQPPNVPLRTPHPLENLLAFGLISPAESSLSCVRTMPLLAEGQSGQFKLSDDGISLGGEGWAKMEATVPLSKFMIREIGSDGQRTNTRPRHLIRPSSNSPLFKVSHELVVELTISYVNPSDSDSPQILREVLHFSLPLRFVATPSPALITSASVSPVGSRNPKSYPTIANLPAYSQLFYANGERRDDPELGQLPLYQKEYDGPILFNLERPWEITSLVPPTY</sequence>
<dbReference type="Proteomes" id="UP000076722">
    <property type="component" value="Unassembled WGS sequence"/>
</dbReference>
<evidence type="ECO:0000313" key="1">
    <source>
        <dbReference type="EMBL" id="KZS88356.1"/>
    </source>
</evidence>
<protein>
    <recommendedName>
        <fullName evidence="3">Arrestin-like N-terminal domain-containing protein</fullName>
    </recommendedName>
</protein>
<accession>A0A164P4J8</accession>
<name>A0A164P4J8_9AGAM</name>
<dbReference type="STRING" id="1314777.A0A164P4J8"/>
<dbReference type="OrthoDB" id="1638493at2759"/>
<evidence type="ECO:0008006" key="3">
    <source>
        <dbReference type="Google" id="ProtNLM"/>
    </source>
</evidence>
<evidence type="ECO:0000313" key="2">
    <source>
        <dbReference type="Proteomes" id="UP000076722"/>
    </source>
</evidence>
<keyword evidence="2" id="KW-1185">Reference proteome</keyword>
<dbReference type="EMBL" id="KV419437">
    <property type="protein sequence ID" value="KZS88356.1"/>
    <property type="molecule type" value="Genomic_DNA"/>
</dbReference>